<dbReference type="STRING" id="1173027.Mic7113_2819"/>
<dbReference type="SUPFAM" id="SSF51197">
    <property type="entry name" value="Clavaminate synthase-like"/>
    <property type="match status" value="1"/>
</dbReference>
<dbReference type="InterPro" id="IPR037151">
    <property type="entry name" value="AlkB-like_sf"/>
</dbReference>
<organism evidence="2 3">
    <name type="scientific">Allocoleopsis franciscana PCC 7113</name>
    <dbReference type="NCBI Taxonomy" id="1173027"/>
    <lineage>
        <taxon>Bacteria</taxon>
        <taxon>Bacillati</taxon>
        <taxon>Cyanobacteriota</taxon>
        <taxon>Cyanophyceae</taxon>
        <taxon>Coleofasciculales</taxon>
        <taxon>Coleofasciculaceae</taxon>
        <taxon>Allocoleopsis</taxon>
        <taxon>Allocoleopsis franciscana</taxon>
    </lineage>
</organism>
<dbReference type="HOGENOM" id="CLU_052246_3_0_3"/>
<dbReference type="PROSITE" id="PS51471">
    <property type="entry name" value="FE2OG_OXY"/>
    <property type="match status" value="1"/>
</dbReference>
<dbReference type="GO" id="GO:0016491">
    <property type="term" value="F:oxidoreductase activity"/>
    <property type="evidence" value="ECO:0007669"/>
    <property type="project" value="TreeGrafter"/>
</dbReference>
<dbReference type="GO" id="GO:0070988">
    <property type="term" value="P:demethylation"/>
    <property type="evidence" value="ECO:0007669"/>
    <property type="project" value="InterPro"/>
</dbReference>
<dbReference type="KEGG" id="mic:Mic7113_2819"/>
<dbReference type="InterPro" id="IPR005123">
    <property type="entry name" value="Oxoglu/Fe-dep_dioxygenase_dom"/>
</dbReference>
<dbReference type="InterPro" id="IPR032857">
    <property type="entry name" value="ALKBH4"/>
</dbReference>
<feature type="domain" description="Fe2OG dioxygenase" evidence="1">
    <location>
        <begin position="100"/>
        <end position="202"/>
    </location>
</feature>
<dbReference type="Gene3D" id="2.60.120.590">
    <property type="entry name" value="Alpha-ketoglutarate-dependent dioxygenase AlkB-like"/>
    <property type="match status" value="1"/>
</dbReference>
<name>K9WGI2_9CYAN</name>
<dbReference type="InterPro" id="IPR027450">
    <property type="entry name" value="AlkB-like"/>
</dbReference>
<dbReference type="OrthoDB" id="278699at2"/>
<protein>
    <submittedName>
        <fullName evidence="2">Alkylated DNA repair protein</fullName>
    </submittedName>
</protein>
<gene>
    <name evidence="2" type="ORF">Mic7113_2819</name>
</gene>
<dbReference type="eggNOG" id="COG3145">
    <property type="taxonomic scope" value="Bacteria"/>
</dbReference>
<evidence type="ECO:0000259" key="1">
    <source>
        <dbReference type="PROSITE" id="PS51471"/>
    </source>
</evidence>
<dbReference type="PANTHER" id="PTHR12463:SF1">
    <property type="entry name" value="2-OXOGLUTARATE AND FE-DEPENDENT OXYGENASE FAMILY PROTEIN"/>
    <property type="match status" value="1"/>
</dbReference>
<dbReference type="Proteomes" id="UP000010471">
    <property type="component" value="Chromosome"/>
</dbReference>
<evidence type="ECO:0000313" key="2">
    <source>
        <dbReference type="EMBL" id="AFZ18602.1"/>
    </source>
</evidence>
<dbReference type="PANTHER" id="PTHR12463">
    <property type="entry name" value="OXYGENASE-RELATED"/>
    <property type="match status" value="1"/>
</dbReference>
<dbReference type="RefSeq" id="WP_015182751.1">
    <property type="nucleotide sequence ID" value="NC_019738.1"/>
</dbReference>
<dbReference type="EMBL" id="CP003630">
    <property type="protein sequence ID" value="AFZ18602.1"/>
    <property type="molecule type" value="Genomic_DNA"/>
</dbReference>
<sequence length="206" mass="23900">MEFPNKAELTIDNYQDCEIKKVSGIVYISNYLNKDEQDNLIRIIDQQDWSIKDQRRIQEYGYKYDYKDGSFVASTHLGNLPDWAQNVAVRLAEDGFMVNVPEQVIVNEYQPGQGIVSHTDCIPCFGNTIITLSLGSECVMNFTHSQTQKEVGILLQAGSLLIFKGEARYIWKHGIVPRKRDNYKGRIFMRTRRISMTFREVLFPYK</sequence>
<dbReference type="AlphaFoldDB" id="K9WGI2"/>
<dbReference type="Pfam" id="PF13532">
    <property type="entry name" value="2OG-FeII_Oxy_2"/>
    <property type="match status" value="1"/>
</dbReference>
<reference evidence="2 3" key="1">
    <citation type="submission" date="2012-06" db="EMBL/GenBank/DDBJ databases">
        <title>Finished chromosome of genome of Microcoleus sp. PCC 7113.</title>
        <authorList>
            <consortium name="US DOE Joint Genome Institute"/>
            <person name="Gugger M."/>
            <person name="Coursin T."/>
            <person name="Rippka R."/>
            <person name="Tandeau De Marsac N."/>
            <person name="Huntemann M."/>
            <person name="Wei C.-L."/>
            <person name="Han J."/>
            <person name="Detter J.C."/>
            <person name="Han C."/>
            <person name="Tapia R."/>
            <person name="Chen A."/>
            <person name="Kyrpides N."/>
            <person name="Mavromatis K."/>
            <person name="Markowitz V."/>
            <person name="Szeto E."/>
            <person name="Ivanova N."/>
            <person name="Pagani I."/>
            <person name="Pati A."/>
            <person name="Goodwin L."/>
            <person name="Nordberg H.P."/>
            <person name="Cantor M.N."/>
            <person name="Hua S.X."/>
            <person name="Woyke T."/>
            <person name="Kerfeld C.A."/>
        </authorList>
    </citation>
    <scope>NUCLEOTIDE SEQUENCE [LARGE SCALE GENOMIC DNA]</scope>
    <source>
        <strain evidence="2 3">PCC 7113</strain>
    </source>
</reference>
<proteinExistence type="predicted"/>
<accession>K9WGI2</accession>
<evidence type="ECO:0000313" key="3">
    <source>
        <dbReference type="Proteomes" id="UP000010471"/>
    </source>
</evidence>
<keyword evidence="3" id="KW-1185">Reference proteome</keyword>
<dbReference type="GO" id="GO:0032451">
    <property type="term" value="F:demethylase activity"/>
    <property type="evidence" value="ECO:0007669"/>
    <property type="project" value="TreeGrafter"/>
</dbReference>